<protein>
    <submittedName>
        <fullName evidence="2">Uncharacterized protein</fullName>
    </submittedName>
</protein>
<gene>
    <name evidence="2" type="ORF">PoB_007051300</name>
</gene>
<reference evidence="2 3" key="1">
    <citation type="journal article" date="2021" name="Elife">
        <title>Chloroplast acquisition without the gene transfer in kleptoplastic sea slugs, Plakobranchus ocellatus.</title>
        <authorList>
            <person name="Maeda T."/>
            <person name="Takahashi S."/>
            <person name="Yoshida T."/>
            <person name="Shimamura S."/>
            <person name="Takaki Y."/>
            <person name="Nagai Y."/>
            <person name="Toyoda A."/>
            <person name="Suzuki Y."/>
            <person name="Arimoto A."/>
            <person name="Ishii H."/>
            <person name="Satoh N."/>
            <person name="Nishiyama T."/>
            <person name="Hasebe M."/>
            <person name="Maruyama T."/>
            <person name="Minagawa J."/>
            <person name="Obokata J."/>
            <person name="Shigenobu S."/>
        </authorList>
    </citation>
    <scope>NUCLEOTIDE SEQUENCE [LARGE SCALE GENOMIC DNA]</scope>
</reference>
<proteinExistence type="predicted"/>
<organism evidence="2 3">
    <name type="scientific">Plakobranchus ocellatus</name>
    <dbReference type="NCBI Taxonomy" id="259542"/>
    <lineage>
        <taxon>Eukaryota</taxon>
        <taxon>Metazoa</taxon>
        <taxon>Spiralia</taxon>
        <taxon>Lophotrochozoa</taxon>
        <taxon>Mollusca</taxon>
        <taxon>Gastropoda</taxon>
        <taxon>Heterobranchia</taxon>
        <taxon>Euthyneura</taxon>
        <taxon>Panpulmonata</taxon>
        <taxon>Sacoglossa</taxon>
        <taxon>Placobranchoidea</taxon>
        <taxon>Plakobranchidae</taxon>
        <taxon>Plakobranchus</taxon>
    </lineage>
</organism>
<accession>A0AAV4DIG0</accession>
<comment type="caution">
    <text evidence="2">The sequence shown here is derived from an EMBL/GenBank/DDBJ whole genome shotgun (WGS) entry which is preliminary data.</text>
</comment>
<evidence type="ECO:0000313" key="3">
    <source>
        <dbReference type="Proteomes" id="UP000735302"/>
    </source>
</evidence>
<dbReference type="AlphaFoldDB" id="A0AAV4DIG0"/>
<feature type="compositionally biased region" description="Basic and acidic residues" evidence="1">
    <location>
        <begin position="83"/>
        <end position="97"/>
    </location>
</feature>
<dbReference type="EMBL" id="BLXT01007928">
    <property type="protein sequence ID" value="GFO44008.1"/>
    <property type="molecule type" value="Genomic_DNA"/>
</dbReference>
<sequence>MYCGKTKLTVLLKSMIEECKWGQTRLNMLKDLEGRTLRSIKLQLRSGRKWKVDKAANRLAREGLLEYQPAAWSKLSIYKVKPKQEGTGRDRRQKAADGFRAGGMSSYP</sequence>
<evidence type="ECO:0000313" key="2">
    <source>
        <dbReference type="EMBL" id="GFO44008.1"/>
    </source>
</evidence>
<keyword evidence="3" id="KW-1185">Reference proteome</keyword>
<evidence type="ECO:0000256" key="1">
    <source>
        <dbReference type="SAM" id="MobiDB-lite"/>
    </source>
</evidence>
<name>A0AAV4DIG0_9GAST</name>
<dbReference type="Proteomes" id="UP000735302">
    <property type="component" value="Unassembled WGS sequence"/>
</dbReference>
<feature type="region of interest" description="Disordered" evidence="1">
    <location>
        <begin position="83"/>
        <end position="108"/>
    </location>
</feature>